<name>B0YE25_ASPFC</name>
<dbReference type="Proteomes" id="UP000001699">
    <property type="component" value="Unassembled WGS sequence"/>
</dbReference>
<gene>
    <name evidence="1" type="ORF">AFUB_097600</name>
</gene>
<proteinExistence type="predicted"/>
<dbReference type="AlphaFoldDB" id="B0YE25"/>
<dbReference type="PhylomeDB" id="B0YE25"/>
<dbReference type="NCBIfam" id="TIGR01571">
    <property type="entry name" value="A_thal_Cys_rich"/>
    <property type="match status" value="1"/>
</dbReference>
<dbReference type="Pfam" id="PF04749">
    <property type="entry name" value="PLAC8"/>
    <property type="match status" value="1"/>
</dbReference>
<evidence type="ECO:0000313" key="1">
    <source>
        <dbReference type="EMBL" id="EDP47909.1"/>
    </source>
</evidence>
<reference evidence="1 2" key="1">
    <citation type="journal article" date="2008" name="PLoS Genet.">
        <title>Genomic islands in the pathogenic filamentous fungus Aspergillus fumigatus.</title>
        <authorList>
            <person name="Fedorova N.D."/>
            <person name="Khaldi N."/>
            <person name="Joardar V.S."/>
            <person name="Maiti R."/>
            <person name="Amedeo P."/>
            <person name="Anderson M.J."/>
            <person name="Crabtree J."/>
            <person name="Silva J.C."/>
            <person name="Badger J.H."/>
            <person name="Albarraq A."/>
            <person name="Angiuoli S."/>
            <person name="Bussey H."/>
            <person name="Bowyer P."/>
            <person name="Cotty P.J."/>
            <person name="Dyer P.S."/>
            <person name="Egan A."/>
            <person name="Galens K."/>
            <person name="Fraser-Liggett C.M."/>
            <person name="Haas B.J."/>
            <person name="Inman J.M."/>
            <person name="Kent R."/>
            <person name="Lemieux S."/>
            <person name="Malavazi I."/>
            <person name="Orvis J."/>
            <person name="Roemer T."/>
            <person name="Ronning C.M."/>
            <person name="Sundaram J.P."/>
            <person name="Sutton G."/>
            <person name="Turner G."/>
            <person name="Venter J.C."/>
            <person name="White O.R."/>
            <person name="Whitty B.R."/>
            <person name="Youngman P."/>
            <person name="Wolfe K.H."/>
            <person name="Goldman G.H."/>
            <person name="Wortman J.R."/>
            <person name="Jiang B."/>
            <person name="Denning D.W."/>
            <person name="Nierman W.C."/>
        </authorList>
    </citation>
    <scope>NUCLEOTIDE SEQUENCE [LARGE SCALE GENOMIC DNA]</scope>
    <source>
        <strain evidence="2">CBS 144.89 / FGSC A1163 / CEA10</strain>
    </source>
</reference>
<sequence length="122" mass="13864">MAQENVSWQRGVCDCSSSCDVCLCATFTPCCLFNRIGTQFKGHDAQSCGWDCCMYFSVGCVLGLPCIPLGFRRYAIRNEYKIKAWCCSCCVLRQLDWETKHRPSAQQEGYQRPSGMAYNTRN</sequence>
<dbReference type="InterPro" id="IPR006461">
    <property type="entry name" value="PLAC_motif_containing"/>
</dbReference>
<organism evidence="1 2">
    <name type="scientific">Aspergillus fumigatus (strain CBS 144.89 / FGSC A1163 / CEA10)</name>
    <name type="common">Neosartorya fumigata</name>
    <dbReference type="NCBI Taxonomy" id="451804"/>
    <lineage>
        <taxon>Eukaryota</taxon>
        <taxon>Fungi</taxon>
        <taxon>Dikarya</taxon>
        <taxon>Ascomycota</taxon>
        <taxon>Pezizomycotina</taxon>
        <taxon>Eurotiomycetes</taxon>
        <taxon>Eurotiomycetidae</taxon>
        <taxon>Eurotiales</taxon>
        <taxon>Aspergillaceae</taxon>
        <taxon>Aspergillus</taxon>
        <taxon>Aspergillus subgen. Fumigati</taxon>
    </lineage>
</organism>
<dbReference type="OrthoDB" id="1045822at2759"/>
<dbReference type="HOGENOM" id="CLU_083147_2_4_1"/>
<evidence type="ECO:0000313" key="2">
    <source>
        <dbReference type="Proteomes" id="UP000001699"/>
    </source>
</evidence>
<protein>
    <submittedName>
        <fullName evidence="1">DUF614 cysteine-rich domain protein</fullName>
    </submittedName>
</protein>
<dbReference type="VEuPathDB" id="FungiDB:AFUB_097600"/>
<dbReference type="EMBL" id="DS499602">
    <property type="protein sequence ID" value="EDP47909.1"/>
    <property type="molecule type" value="Genomic_DNA"/>
</dbReference>
<keyword evidence="2" id="KW-1185">Reference proteome</keyword>
<accession>B0YE25</accession>
<dbReference type="PANTHER" id="PTHR15907">
    <property type="entry name" value="DUF614 FAMILY PROTEIN-RELATED"/>
    <property type="match status" value="1"/>
</dbReference>